<comment type="caution">
    <text evidence="1">The sequence shown here is derived from an EMBL/GenBank/DDBJ whole genome shotgun (WGS) entry which is preliminary data.</text>
</comment>
<dbReference type="EMBL" id="JAGETR010000217">
    <property type="protein sequence ID" value="MBO2007332.1"/>
    <property type="molecule type" value="Genomic_DNA"/>
</dbReference>
<sequence>SISTVMSIVIFALAAVLLAVGGDSRCGHLSVALWGVAFGGFLPPSRRSALSRLSGRAADVAQSMYTTG</sequence>
<proteinExistence type="predicted"/>
<gene>
    <name evidence="1" type="ORF">J4732_21105</name>
</gene>
<name>A0A939STT1_SERMA</name>
<evidence type="ECO:0000313" key="1">
    <source>
        <dbReference type="EMBL" id="MBO2007332.1"/>
    </source>
</evidence>
<organism evidence="1">
    <name type="scientific">Serratia marcescens</name>
    <dbReference type="NCBI Taxonomy" id="615"/>
    <lineage>
        <taxon>Bacteria</taxon>
        <taxon>Pseudomonadati</taxon>
        <taxon>Pseudomonadota</taxon>
        <taxon>Gammaproteobacteria</taxon>
        <taxon>Enterobacterales</taxon>
        <taxon>Yersiniaceae</taxon>
        <taxon>Serratia</taxon>
    </lineage>
</organism>
<reference evidence="1" key="1">
    <citation type="submission" date="2021-03" db="EMBL/GenBank/DDBJ databases">
        <title>Molecular epidemiology and mechanisms of colistin and carbapenem resistance in Enterobacteriaceae from clinical isolates, the environment and porcine samples in Pretoria, South Africa.</title>
        <authorList>
            <person name="Bogoshi D."/>
            <person name="Mbelle N.M."/>
            <person name="Naidoo V."/>
            <person name="Osei Sekyere J."/>
        </authorList>
    </citation>
    <scope>NUCLEOTIDE SEQUENCE</scope>
    <source>
        <strain evidence="1">C080</strain>
    </source>
</reference>
<protein>
    <submittedName>
        <fullName evidence="1">MFS transporter</fullName>
    </submittedName>
</protein>
<feature type="non-terminal residue" evidence="1">
    <location>
        <position position="1"/>
    </location>
</feature>
<accession>A0A939STT1</accession>
<dbReference type="AlphaFoldDB" id="A0A939STT1"/>